<accession>A0A4E0QZF2</accession>
<organism evidence="2 3">
    <name type="scientific">Fasciola hepatica</name>
    <name type="common">Liver fluke</name>
    <dbReference type="NCBI Taxonomy" id="6192"/>
    <lineage>
        <taxon>Eukaryota</taxon>
        <taxon>Metazoa</taxon>
        <taxon>Spiralia</taxon>
        <taxon>Lophotrochozoa</taxon>
        <taxon>Platyhelminthes</taxon>
        <taxon>Trematoda</taxon>
        <taxon>Digenea</taxon>
        <taxon>Plagiorchiida</taxon>
        <taxon>Echinostomata</taxon>
        <taxon>Echinostomatoidea</taxon>
        <taxon>Fasciolidae</taxon>
        <taxon>Fasciola</taxon>
    </lineage>
</organism>
<sequence>MLSTVVHEATTRSSGPSKRNWNVGSHAHLKSPVKVLHKSLVGLKCRSSTVLYSTQKSAVMGLWIQSQNGRRSLTQSTR</sequence>
<protein>
    <submittedName>
        <fullName evidence="2">Uncharacterized protein</fullName>
    </submittedName>
</protein>
<evidence type="ECO:0000256" key="1">
    <source>
        <dbReference type="SAM" id="MobiDB-lite"/>
    </source>
</evidence>
<evidence type="ECO:0000313" key="3">
    <source>
        <dbReference type="Proteomes" id="UP000230066"/>
    </source>
</evidence>
<keyword evidence="3" id="KW-1185">Reference proteome</keyword>
<proteinExistence type="predicted"/>
<name>A0A4E0QZF2_FASHE</name>
<evidence type="ECO:0000313" key="2">
    <source>
        <dbReference type="EMBL" id="THD18876.1"/>
    </source>
</evidence>
<comment type="caution">
    <text evidence="2">The sequence shown here is derived from an EMBL/GenBank/DDBJ whole genome shotgun (WGS) entry which is preliminary data.</text>
</comment>
<feature type="compositionally biased region" description="Polar residues" evidence="1">
    <location>
        <begin position="11"/>
        <end position="23"/>
    </location>
</feature>
<dbReference type="AlphaFoldDB" id="A0A4E0QZF2"/>
<feature type="region of interest" description="Disordered" evidence="1">
    <location>
        <begin position="1"/>
        <end position="25"/>
    </location>
</feature>
<gene>
    <name evidence="2" type="ORF">D915_010302</name>
</gene>
<dbReference type="Proteomes" id="UP000230066">
    <property type="component" value="Unassembled WGS sequence"/>
</dbReference>
<reference evidence="2" key="1">
    <citation type="submission" date="2019-03" db="EMBL/GenBank/DDBJ databases">
        <title>Improved annotation for the trematode Fasciola hepatica.</title>
        <authorList>
            <person name="Choi Y.-J."/>
            <person name="Martin J."/>
            <person name="Mitreva M."/>
        </authorList>
    </citation>
    <scope>NUCLEOTIDE SEQUENCE [LARGE SCALE GENOMIC DNA]</scope>
</reference>
<dbReference type="EMBL" id="JXXN02008181">
    <property type="protein sequence ID" value="THD18876.1"/>
    <property type="molecule type" value="Genomic_DNA"/>
</dbReference>